<evidence type="ECO:0000256" key="2">
    <source>
        <dbReference type="ARBA" id="ARBA00022723"/>
    </source>
</evidence>
<dbReference type="KEGG" id="crie:AK829_11585"/>
<dbReference type="PROSITE" id="PS00758">
    <property type="entry name" value="ARGE_DAPE_CPG2_1"/>
    <property type="match status" value="1"/>
</dbReference>
<reference evidence="5 6" key="1">
    <citation type="submission" date="2015-08" db="EMBL/GenBank/DDBJ databases">
        <authorList>
            <person name="Babu N.S."/>
            <person name="Beckwith C.J."/>
            <person name="Beseler K.G."/>
            <person name="Brison A."/>
            <person name="Carone J.V."/>
            <person name="Caskin T.P."/>
            <person name="Diamond M."/>
            <person name="Durham M.E."/>
            <person name="Foxe J.M."/>
            <person name="Go M."/>
            <person name="Henderson B.A."/>
            <person name="Jones I.B."/>
            <person name="McGettigan J.A."/>
            <person name="Micheletti S.J."/>
            <person name="Nasrallah M.E."/>
            <person name="Ortiz D."/>
            <person name="Piller C.R."/>
            <person name="Privatt S.R."/>
            <person name="Schneider S.L."/>
            <person name="Sharp S."/>
            <person name="Smith T.C."/>
            <person name="Stanton J.D."/>
            <person name="Ullery H.E."/>
            <person name="Wilson R.J."/>
            <person name="Serrano M.G."/>
            <person name="Buck G."/>
            <person name="Lee V."/>
            <person name="Wang Y."/>
            <person name="Carvalho R."/>
            <person name="Voegtly L."/>
            <person name="Shi R."/>
            <person name="Duckworth R."/>
            <person name="Johnson A."/>
            <person name="Loviza R."/>
            <person name="Walstead R."/>
            <person name="Shah Z."/>
            <person name="Kiflezghi M."/>
            <person name="Wade K."/>
            <person name="Ball S.L."/>
            <person name="Bradley K.W."/>
            <person name="Asai D.J."/>
            <person name="Bowman C.A."/>
            <person name="Russell D.A."/>
            <person name="Pope W.H."/>
            <person name="Jacobs-Sera D."/>
            <person name="Hendrix R.W."/>
            <person name="Hatfull G.F."/>
        </authorList>
    </citation>
    <scope>NUCLEOTIDE SEQUENCE [LARGE SCALE GENOMIC DNA]</scope>
    <source>
        <strain evidence="5 6">PUDD_83A45</strain>
    </source>
</reference>
<dbReference type="NCBIfam" id="NF005914">
    <property type="entry name" value="PRK07907.1"/>
    <property type="match status" value="1"/>
</dbReference>
<dbReference type="GO" id="GO:0046872">
    <property type="term" value="F:metal ion binding"/>
    <property type="evidence" value="ECO:0007669"/>
    <property type="project" value="UniProtKB-KW"/>
</dbReference>
<dbReference type="InterPro" id="IPR051458">
    <property type="entry name" value="Cyt/Met_Dipeptidase"/>
</dbReference>
<keyword evidence="2" id="KW-0479">Metal-binding</keyword>
<dbReference type="STRING" id="156976.AK829_11585"/>
<gene>
    <name evidence="5" type="ORF">AK829_11585</name>
</gene>
<sequence>MSKTPIPAPNRERIFADLSALVSFNSPHSTPELADQHEAACAWTVQALEQLGLEVTRHPTVDDADTVIGYKAPVGDAPTVLLYSHYDVVPANNPEAWTSDPFTLTERNGRWYGRGAADCKGNLAMHLEALRMLEAAGGTDLGLKVVVEGSEELGGLDGLVKLIEQEPSLFDADVILIADSGNVAVGVPTVTTSLRGGAQVHVSVETLGGAIHSGSFGGAAPDAAHALVRIVDSLFDEHGRTTIDGVDATAKWEGDEYSREDFRSDAGVLDGVQLLGSAEDQPADMVWSRPALTMIGFTSTPVAEAVNAVNPRAEAQLNLRVPAGMDAAEVSEKLKQHIINHTPWGAKVEVTVSGVSKPFAADPEGEALALLGQCLKDAYGSENLAVVGAGGSIPLTITLQETFPNAEVIVYGVEEPLCGIHGVDESVDPTEIEHIAIAEATFLTRYGRPESSPEGN</sequence>
<dbReference type="EMBL" id="CP012342">
    <property type="protein sequence ID" value="AKV59657.1"/>
    <property type="molecule type" value="Genomic_DNA"/>
</dbReference>
<protein>
    <submittedName>
        <fullName evidence="5">Peptidase M20</fullName>
    </submittedName>
</protein>
<dbReference type="InterPro" id="IPR002933">
    <property type="entry name" value="Peptidase_M20"/>
</dbReference>
<keyword evidence="6" id="KW-1185">Reference proteome</keyword>
<dbReference type="InterPro" id="IPR011650">
    <property type="entry name" value="Peptidase_M20_dimer"/>
</dbReference>
<accession>A0A0K1RE19</accession>
<dbReference type="GO" id="GO:0008233">
    <property type="term" value="F:peptidase activity"/>
    <property type="evidence" value="ECO:0007669"/>
    <property type="project" value="UniProtKB-KW"/>
</dbReference>
<evidence type="ECO:0000259" key="4">
    <source>
        <dbReference type="Pfam" id="PF07687"/>
    </source>
</evidence>
<dbReference type="Proteomes" id="UP000060016">
    <property type="component" value="Chromosome"/>
</dbReference>
<proteinExistence type="predicted"/>
<keyword evidence="1" id="KW-0645">Protease</keyword>
<dbReference type="GO" id="GO:0006508">
    <property type="term" value="P:proteolysis"/>
    <property type="evidence" value="ECO:0007669"/>
    <property type="project" value="UniProtKB-KW"/>
</dbReference>
<keyword evidence="3" id="KW-0378">Hydrolase</keyword>
<dbReference type="PANTHER" id="PTHR43270">
    <property type="entry name" value="BETA-ALA-HIS DIPEPTIDASE"/>
    <property type="match status" value="1"/>
</dbReference>
<evidence type="ECO:0000256" key="1">
    <source>
        <dbReference type="ARBA" id="ARBA00022670"/>
    </source>
</evidence>
<dbReference type="Gene3D" id="3.30.70.360">
    <property type="match status" value="1"/>
</dbReference>
<dbReference type="PANTHER" id="PTHR43270:SF12">
    <property type="entry name" value="SUCCINYL-DIAMINOPIMELATE DESUCCINYLASE"/>
    <property type="match status" value="1"/>
</dbReference>
<evidence type="ECO:0000256" key="3">
    <source>
        <dbReference type="ARBA" id="ARBA00022801"/>
    </source>
</evidence>
<dbReference type="Gene3D" id="3.40.630.10">
    <property type="entry name" value="Zn peptidases"/>
    <property type="match status" value="1"/>
</dbReference>
<dbReference type="RefSeq" id="WP_052206087.1">
    <property type="nucleotide sequence ID" value="NZ_CP012342.1"/>
</dbReference>
<name>A0A0K1RE19_9CORY</name>
<feature type="domain" description="Peptidase M20 dimerisation" evidence="4">
    <location>
        <begin position="193"/>
        <end position="344"/>
    </location>
</feature>
<dbReference type="Pfam" id="PF01546">
    <property type="entry name" value="Peptidase_M20"/>
    <property type="match status" value="1"/>
</dbReference>
<dbReference type="AlphaFoldDB" id="A0A0K1RE19"/>
<evidence type="ECO:0000313" key="6">
    <source>
        <dbReference type="Proteomes" id="UP000060016"/>
    </source>
</evidence>
<evidence type="ECO:0000313" key="5">
    <source>
        <dbReference type="EMBL" id="AKV59657.1"/>
    </source>
</evidence>
<dbReference type="PATRIC" id="fig|156976.3.peg.2339"/>
<organism evidence="5 6">
    <name type="scientific">Corynebacterium riegelii</name>
    <dbReference type="NCBI Taxonomy" id="156976"/>
    <lineage>
        <taxon>Bacteria</taxon>
        <taxon>Bacillati</taxon>
        <taxon>Actinomycetota</taxon>
        <taxon>Actinomycetes</taxon>
        <taxon>Mycobacteriales</taxon>
        <taxon>Corynebacteriaceae</taxon>
        <taxon>Corynebacterium</taxon>
    </lineage>
</organism>
<dbReference type="Pfam" id="PF07687">
    <property type="entry name" value="M20_dimer"/>
    <property type="match status" value="1"/>
</dbReference>
<dbReference type="SUPFAM" id="SSF53187">
    <property type="entry name" value="Zn-dependent exopeptidases"/>
    <property type="match status" value="1"/>
</dbReference>
<dbReference type="InterPro" id="IPR001261">
    <property type="entry name" value="ArgE/DapE_CS"/>
</dbReference>